<evidence type="ECO:0000259" key="8">
    <source>
        <dbReference type="Pfam" id="PF02838"/>
    </source>
</evidence>
<organism evidence="10 11">
    <name type="scientific">Rufibacter immobilis</name>
    <dbReference type="NCBI Taxonomy" id="1348778"/>
    <lineage>
        <taxon>Bacteria</taxon>
        <taxon>Pseudomonadati</taxon>
        <taxon>Bacteroidota</taxon>
        <taxon>Cytophagia</taxon>
        <taxon>Cytophagales</taxon>
        <taxon>Hymenobacteraceae</taxon>
        <taxon>Rufibacter</taxon>
    </lineage>
</organism>
<dbReference type="GO" id="GO:0030203">
    <property type="term" value="P:glycosaminoglycan metabolic process"/>
    <property type="evidence" value="ECO:0007669"/>
    <property type="project" value="TreeGrafter"/>
</dbReference>
<reference evidence="10 11" key="1">
    <citation type="submission" date="2018-11" db="EMBL/GenBank/DDBJ databases">
        <title>Rufibacter latericius sp. nov., isolated from water in Baiyang Lake.</title>
        <authorList>
            <person name="Yang Y."/>
        </authorList>
    </citation>
    <scope>NUCLEOTIDE SEQUENCE [LARGE SCALE GENOMIC DNA]</scope>
    <source>
        <strain evidence="10 11">MCC P1</strain>
    </source>
</reference>
<keyword evidence="11" id="KW-1185">Reference proteome</keyword>
<keyword evidence="5" id="KW-0326">Glycosidase</keyword>
<accession>A0A3M9MYV6</accession>
<dbReference type="InterPro" id="IPR059177">
    <property type="entry name" value="GH29D-like_dom"/>
</dbReference>
<dbReference type="SUPFAM" id="SSF51445">
    <property type="entry name" value="(Trans)glycosidases"/>
    <property type="match status" value="1"/>
</dbReference>
<sequence length="770" mass="84881">MRIGQRRSGRMYALLLLLALWGGLGCRSVPPPPQNTADLAAAAPDLIPYPRQLQLGQGAFQLKASTRIQVQVTSEEVTQTAQFLAQALQESLGLALKVENKSGKAANAIVLRLNSELQTGPEGYTLSVTPTSIICEAKTGKGLFWAVQSLRQMLAVRLNEPNADNIFAVPAMTVTDEPAFAWRGLLLDVSRHFMSKDFLKRYIDLLSFYKLNTLHLHLTDDQGWRLEIPGYPRLTQVGAWRQEPEGTRHGGYYTAADIRELVAYAQERHIAIVPEIDAPGHVQAALAAYPEFSCTGGPFEVSNHAGVHPDILCAGNEKTYDFLEAVFAQVAGLFPAEYVHIGGDEAPKARWEKCPKCQARMKQEGIAHEEELQGYFTRRMLATLRKHGKKPVAWDEVMKGGIGSETTVQAWHGVGAVKEALGKGAAVIVSPRSSFYFDLNSGITNLRKVLETPIIPPDAPAAQQSLVLGSEAALWTETVPQEKVDAMIFPRLLAFSQNVWQSKPTVPFEDFARRLPAHYAYLDKIGVRYGFETWPVILQPRYDQAAGTFQVQLQPGLANVALHYTLDGTVPTLSAPVYTGPPVQFSTSATLKVVPFKNGEPWNEPVEATFVKHLALYKTPVFTHSYHPAYPGGGPNALTDGILGDQDYRKGFWQGFERKDLEAVIDLGQEQVVQEVSIRFLQDVNSWIFLPTMVEFQVAGNDKKFSVAKPQEHTVPVTLEKPLVKEFSHQAASKKTRYIKIRAKNIGVCPPGHPGAGGGAYLKADEIMVK</sequence>
<dbReference type="Pfam" id="PF13290">
    <property type="entry name" value="CHB_HEX_C_1"/>
    <property type="match status" value="1"/>
</dbReference>
<evidence type="ECO:0000256" key="1">
    <source>
        <dbReference type="ARBA" id="ARBA00001231"/>
    </source>
</evidence>
<keyword evidence="4" id="KW-0378">Hydrolase</keyword>
<dbReference type="OrthoDB" id="9763537at2"/>
<dbReference type="Gene3D" id="3.30.379.10">
    <property type="entry name" value="Chitobiase/beta-hexosaminidase domain 2-like"/>
    <property type="match status" value="1"/>
</dbReference>
<evidence type="ECO:0000256" key="6">
    <source>
        <dbReference type="PIRSR" id="PIRSR625705-1"/>
    </source>
</evidence>
<dbReference type="Proteomes" id="UP000271010">
    <property type="component" value="Unassembled WGS sequence"/>
</dbReference>
<dbReference type="PANTHER" id="PTHR22600">
    <property type="entry name" value="BETA-HEXOSAMINIDASE"/>
    <property type="match status" value="1"/>
</dbReference>
<evidence type="ECO:0000313" key="11">
    <source>
        <dbReference type="Proteomes" id="UP000271010"/>
    </source>
</evidence>
<comment type="similarity">
    <text evidence="2">Belongs to the glycosyl hydrolase 20 family.</text>
</comment>
<evidence type="ECO:0000259" key="9">
    <source>
        <dbReference type="Pfam" id="PF13290"/>
    </source>
</evidence>
<feature type="active site" description="Proton donor" evidence="6">
    <location>
        <position position="345"/>
    </location>
</feature>
<dbReference type="GO" id="GO:0016020">
    <property type="term" value="C:membrane"/>
    <property type="evidence" value="ECO:0007669"/>
    <property type="project" value="TreeGrafter"/>
</dbReference>
<gene>
    <name evidence="10" type="ORF">EFA69_10440</name>
</gene>
<dbReference type="InterPro" id="IPR025705">
    <property type="entry name" value="Beta_hexosaminidase_sua/sub"/>
</dbReference>
<dbReference type="CDD" id="cd06563">
    <property type="entry name" value="GH20_chitobiase-like"/>
    <property type="match status" value="1"/>
</dbReference>
<name>A0A3M9MYV6_9BACT</name>
<proteinExistence type="inferred from homology"/>
<comment type="catalytic activity">
    <reaction evidence="1">
        <text>Hydrolysis of terminal non-reducing N-acetyl-D-hexosamine residues in N-acetyl-beta-D-hexosaminides.</text>
        <dbReference type="EC" id="3.2.1.52"/>
    </reaction>
</comment>
<evidence type="ECO:0000259" key="7">
    <source>
        <dbReference type="Pfam" id="PF00728"/>
    </source>
</evidence>
<dbReference type="PANTHER" id="PTHR22600:SF57">
    <property type="entry name" value="BETA-N-ACETYLHEXOSAMINIDASE"/>
    <property type="match status" value="1"/>
</dbReference>
<dbReference type="AlphaFoldDB" id="A0A3M9MYV6"/>
<dbReference type="GO" id="GO:0004563">
    <property type="term" value="F:beta-N-acetylhexosaminidase activity"/>
    <property type="evidence" value="ECO:0007669"/>
    <property type="project" value="UniProtKB-EC"/>
</dbReference>
<evidence type="ECO:0000313" key="10">
    <source>
        <dbReference type="EMBL" id="RNI29938.1"/>
    </source>
</evidence>
<dbReference type="EMBL" id="RJJE01000009">
    <property type="protein sequence ID" value="RNI29938.1"/>
    <property type="molecule type" value="Genomic_DNA"/>
</dbReference>
<dbReference type="SUPFAM" id="SSF55545">
    <property type="entry name" value="beta-N-acetylhexosaminidase-like domain"/>
    <property type="match status" value="1"/>
</dbReference>
<dbReference type="InterPro" id="IPR015882">
    <property type="entry name" value="HEX_bac_N"/>
</dbReference>
<dbReference type="InterPro" id="IPR017853">
    <property type="entry name" value="GH"/>
</dbReference>
<feature type="domain" description="Beta-hexosaminidase bacterial type N-terminal" evidence="8">
    <location>
        <begin position="44"/>
        <end position="176"/>
    </location>
</feature>
<dbReference type="Pfam" id="PF00728">
    <property type="entry name" value="Glyco_hydro_20"/>
    <property type="match status" value="1"/>
</dbReference>
<feature type="domain" description="Glycoside hydrolase family 20 catalytic" evidence="7">
    <location>
        <begin position="180"/>
        <end position="502"/>
    </location>
</feature>
<dbReference type="PRINTS" id="PR00738">
    <property type="entry name" value="GLHYDRLASE20"/>
</dbReference>
<dbReference type="InterPro" id="IPR029018">
    <property type="entry name" value="Hex-like_dom2"/>
</dbReference>
<protein>
    <recommendedName>
        <fullName evidence="3">beta-N-acetylhexosaminidase</fullName>
        <ecNumber evidence="3">3.2.1.52</ecNumber>
    </recommendedName>
</protein>
<evidence type="ECO:0000256" key="5">
    <source>
        <dbReference type="ARBA" id="ARBA00023295"/>
    </source>
</evidence>
<comment type="caution">
    <text evidence="10">The sequence shown here is derived from an EMBL/GenBank/DDBJ whole genome shotgun (WGS) entry which is preliminary data.</text>
</comment>
<evidence type="ECO:0000256" key="2">
    <source>
        <dbReference type="ARBA" id="ARBA00006285"/>
    </source>
</evidence>
<evidence type="ECO:0000256" key="4">
    <source>
        <dbReference type="ARBA" id="ARBA00022801"/>
    </source>
</evidence>
<dbReference type="PROSITE" id="PS51257">
    <property type="entry name" value="PROKAR_LIPOPROTEIN"/>
    <property type="match status" value="1"/>
</dbReference>
<evidence type="ECO:0000256" key="3">
    <source>
        <dbReference type="ARBA" id="ARBA00012663"/>
    </source>
</evidence>
<dbReference type="EC" id="3.2.1.52" evidence="3"/>
<dbReference type="Gene3D" id="3.20.20.80">
    <property type="entry name" value="Glycosidases"/>
    <property type="match status" value="1"/>
</dbReference>
<dbReference type="InterPro" id="IPR015883">
    <property type="entry name" value="Glyco_hydro_20_cat"/>
</dbReference>
<dbReference type="GO" id="GO:0005975">
    <property type="term" value="P:carbohydrate metabolic process"/>
    <property type="evidence" value="ECO:0007669"/>
    <property type="project" value="InterPro"/>
</dbReference>
<feature type="domain" description="GH29D-like beta-sandwich" evidence="9">
    <location>
        <begin position="550"/>
        <end position="600"/>
    </location>
</feature>
<dbReference type="Pfam" id="PF02838">
    <property type="entry name" value="Glyco_hydro_20b"/>
    <property type="match status" value="1"/>
</dbReference>